<organism evidence="1 2">
    <name type="scientific">Micromonospora andamanensis</name>
    <dbReference type="NCBI Taxonomy" id="1287068"/>
    <lineage>
        <taxon>Bacteria</taxon>
        <taxon>Bacillati</taxon>
        <taxon>Actinomycetota</taxon>
        <taxon>Actinomycetes</taxon>
        <taxon>Micromonosporales</taxon>
        <taxon>Micromonosporaceae</taxon>
        <taxon>Micromonospora</taxon>
    </lineage>
</organism>
<dbReference type="EMBL" id="BOOZ01000002">
    <property type="protein sequence ID" value="GIJ07212.1"/>
    <property type="molecule type" value="Genomic_DNA"/>
</dbReference>
<reference evidence="1 2" key="1">
    <citation type="submission" date="2021-01" db="EMBL/GenBank/DDBJ databases">
        <title>Whole genome shotgun sequence of Verrucosispora andamanensis NBRC 109075.</title>
        <authorList>
            <person name="Komaki H."/>
            <person name="Tamura T."/>
        </authorList>
    </citation>
    <scope>NUCLEOTIDE SEQUENCE [LARGE SCALE GENOMIC DNA]</scope>
    <source>
        <strain evidence="1 2">NBRC 109075</strain>
    </source>
</reference>
<accession>A0ABQ4HNL8</accession>
<proteinExistence type="predicted"/>
<sequence length="258" mass="27872">MTGTSLSATVWVRDRGVVDVDGVQEHRDDPRWDVAERVAVAIRRRFPADVLAVAVHGPLAHGDDDGGGDGEVGLLVATYRPGTGPPPATRRVDGVLVDLTVVAAEERLRQARQLTSRWPLTADRYVTTRALHDPTGWLATLRDEHLGRLARARPAEFTSAARRAWYRGSAAHARAARLAEWYETDQALLMLGEARLGAATVSGLLSRTYFRDPGDAVRRTGLAGADMTEVGAVLARQSAELTARGRPVDGTIDDLLDG</sequence>
<keyword evidence="2" id="KW-1185">Reference proteome</keyword>
<evidence type="ECO:0000313" key="2">
    <source>
        <dbReference type="Proteomes" id="UP000647017"/>
    </source>
</evidence>
<evidence type="ECO:0008006" key="3">
    <source>
        <dbReference type="Google" id="ProtNLM"/>
    </source>
</evidence>
<name>A0ABQ4HNL8_9ACTN</name>
<dbReference type="Gene3D" id="3.30.460.10">
    <property type="entry name" value="Beta Polymerase, domain 2"/>
    <property type="match status" value="1"/>
</dbReference>
<gene>
    <name evidence="1" type="ORF">Van01_04260</name>
</gene>
<dbReference type="Proteomes" id="UP000647017">
    <property type="component" value="Unassembled WGS sequence"/>
</dbReference>
<dbReference type="InterPro" id="IPR043519">
    <property type="entry name" value="NT_sf"/>
</dbReference>
<evidence type="ECO:0000313" key="1">
    <source>
        <dbReference type="EMBL" id="GIJ07212.1"/>
    </source>
</evidence>
<protein>
    <recommendedName>
        <fullName evidence="3">Nucleotidyltransferase domain-containing protein</fullName>
    </recommendedName>
</protein>
<comment type="caution">
    <text evidence="1">The sequence shown here is derived from an EMBL/GenBank/DDBJ whole genome shotgun (WGS) entry which is preliminary data.</text>
</comment>